<evidence type="ECO:0000259" key="5">
    <source>
        <dbReference type="Pfam" id="PF01145"/>
    </source>
</evidence>
<dbReference type="PANTHER" id="PTHR13806">
    <property type="entry name" value="FLOTILLIN-RELATED"/>
    <property type="match status" value="1"/>
</dbReference>
<dbReference type="EMBL" id="JAUIZM010000009">
    <property type="protein sequence ID" value="KAK1366709.1"/>
    <property type="molecule type" value="Genomic_DNA"/>
</dbReference>
<evidence type="ECO:0000256" key="2">
    <source>
        <dbReference type="ARBA" id="ARBA00022475"/>
    </source>
</evidence>
<reference evidence="6" key="1">
    <citation type="submission" date="2023-02" db="EMBL/GenBank/DDBJ databases">
        <title>Genome of toxic invasive species Heracleum sosnowskyi carries increased number of genes despite the absence of recent whole-genome duplications.</title>
        <authorList>
            <person name="Schelkunov M."/>
            <person name="Shtratnikova V."/>
            <person name="Makarenko M."/>
            <person name="Klepikova A."/>
            <person name="Omelchenko D."/>
            <person name="Novikova G."/>
            <person name="Obukhova E."/>
            <person name="Bogdanov V."/>
            <person name="Penin A."/>
            <person name="Logacheva M."/>
        </authorList>
    </citation>
    <scope>NUCLEOTIDE SEQUENCE</scope>
    <source>
        <strain evidence="6">Hsosn_3</strain>
        <tissue evidence="6">Leaf</tissue>
    </source>
</reference>
<accession>A0AAD8MBH2</accession>
<dbReference type="PANTHER" id="PTHR13806:SF31">
    <property type="entry name" value="FLOTILLIN-LIKE PROTEIN 1-RELATED"/>
    <property type="match status" value="1"/>
</dbReference>
<dbReference type="SUPFAM" id="SSF117892">
    <property type="entry name" value="Band 7/SPFH domain"/>
    <property type="match status" value="1"/>
</dbReference>
<name>A0AAD8MBH2_9APIA</name>
<dbReference type="Gene3D" id="3.30.479.30">
    <property type="entry name" value="Band 7 domain"/>
    <property type="match status" value="1"/>
</dbReference>
<dbReference type="InterPro" id="IPR027705">
    <property type="entry name" value="Flotillin_fam"/>
</dbReference>
<dbReference type="Pfam" id="PF01145">
    <property type="entry name" value="Band_7"/>
    <property type="match status" value="1"/>
</dbReference>
<evidence type="ECO:0000256" key="3">
    <source>
        <dbReference type="ARBA" id="ARBA00023136"/>
    </source>
</evidence>
<dbReference type="AlphaFoldDB" id="A0AAD8MBH2"/>
<keyword evidence="2 4" id="KW-1003">Cell membrane</keyword>
<gene>
    <name evidence="6" type="ORF">POM88_042270</name>
</gene>
<keyword evidence="7" id="KW-1185">Reference proteome</keyword>
<comment type="similarity">
    <text evidence="1 4">Belongs to the band 7/mec-2 family. Flotillin subfamily.</text>
</comment>
<dbReference type="InterPro" id="IPR036013">
    <property type="entry name" value="Band_7/SPFH_dom_sf"/>
</dbReference>
<protein>
    <recommendedName>
        <fullName evidence="4">Flotillin-like</fullName>
    </recommendedName>
</protein>
<dbReference type="GO" id="GO:0005901">
    <property type="term" value="C:caveola"/>
    <property type="evidence" value="ECO:0007669"/>
    <property type="project" value="UniProtKB-SubCell"/>
</dbReference>
<evidence type="ECO:0000313" key="7">
    <source>
        <dbReference type="Proteomes" id="UP001237642"/>
    </source>
</evidence>
<proteinExistence type="inferred from homology"/>
<organism evidence="6 7">
    <name type="scientific">Heracleum sosnowskyi</name>
    <dbReference type="NCBI Taxonomy" id="360622"/>
    <lineage>
        <taxon>Eukaryota</taxon>
        <taxon>Viridiplantae</taxon>
        <taxon>Streptophyta</taxon>
        <taxon>Embryophyta</taxon>
        <taxon>Tracheophyta</taxon>
        <taxon>Spermatophyta</taxon>
        <taxon>Magnoliopsida</taxon>
        <taxon>eudicotyledons</taxon>
        <taxon>Gunneridae</taxon>
        <taxon>Pentapetalae</taxon>
        <taxon>asterids</taxon>
        <taxon>campanulids</taxon>
        <taxon>Apiales</taxon>
        <taxon>Apiaceae</taxon>
        <taxon>Apioideae</taxon>
        <taxon>apioid superclade</taxon>
        <taxon>Tordylieae</taxon>
        <taxon>Tordyliinae</taxon>
        <taxon>Heracleum</taxon>
    </lineage>
</organism>
<reference evidence="6" key="2">
    <citation type="submission" date="2023-05" db="EMBL/GenBank/DDBJ databases">
        <authorList>
            <person name="Schelkunov M.I."/>
        </authorList>
    </citation>
    <scope>NUCLEOTIDE SEQUENCE</scope>
    <source>
        <strain evidence="6">Hsosn_3</strain>
        <tissue evidence="6">Leaf</tissue>
    </source>
</reference>
<evidence type="ECO:0000256" key="4">
    <source>
        <dbReference type="RuleBase" id="RU366054"/>
    </source>
</evidence>
<feature type="domain" description="Band 7" evidence="5">
    <location>
        <begin position="12"/>
        <end position="127"/>
    </location>
</feature>
<dbReference type="InterPro" id="IPR001107">
    <property type="entry name" value="Band_7"/>
</dbReference>
<dbReference type="Proteomes" id="UP001237642">
    <property type="component" value="Unassembled WGS sequence"/>
</dbReference>
<evidence type="ECO:0000313" key="6">
    <source>
        <dbReference type="EMBL" id="KAK1366709.1"/>
    </source>
</evidence>
<comment type="caution">
    <text evidence="6">The sequence shown here is derived from an EMBL/GenBank/DDBJ whole genome shotgun (WGS) entry which is preliminary data.</text>
</comment>
<sequence length="259" mass="30350">MFKVVNNPGPMITDVRPVMYKFNVQAMSSDKLPLIVPGFFTIGPSKDGQGLLKYATFVSARHMRWNHVQELVRDVIKSKIRVAAALKTMDEINRDAKKFTWKVLAEVELELDQFGLQVYNASVKKVKKVPWYNVRHGWRRPLKPMFSKLRLGWRGPLKLMVSKLRLRWRRPLKLMFSKLRLGWKPPLKLIFSKLRLKGKSVKKRIKCGFHVVIKADLRHSPLQLVQSEQELQYLSIEHRQDILHHQKTRTLIPLIFIAS</sequence>
<evidence type="ECO:0000256" key="1">
    <source>
        <dbReference type="ARBA" id="ARBA00007161"/>
    </source>
</evidence>
<comment type="subcellular location">
    <subcellularLocation>
        <location evidence="4">Cell membrane</location>
        <topology evidence="4">Lipid-anchor</topology>
    </subcellularLocation>
    <subcellularLocation>
        <location evidence="4">Membrane</location>
        <location evidence="4">Caveola</location>
    </subcellularLocation>
</comment>
<keyword evidence="3 4" id="KW-0472">Membrane</keyword>